<dbReference type="EMBL" id="BKAJ01000068">
    <property type="protein sequence ID" value="GEP56613.1"/>
    <property type="molecule type" value="Genomic_DNA"/>
</dbReference>
<dbReference type="PROSITE" id="PS01344">
    <property type="entry name" value="FRATAXIN_1"/>
    <property type="match status" value="1"/>
</dbReference>
<dbReference type="NCBIfam" id="TIGR03421">
    <property type="entry name" value="FeS_CyaY"/>
    <property type="match status" value="1"/>
</dbReference>
<evidence type="ECO:0000313" key="4">
    <source>
        <dbReference type="Proteomes" id="UP000321058"/>
    </source>
</evidence>
<protein>
    <recommendedName>
        <fullName evidence="5">Iron donor protein CyaY</fullName>
    </recommendedName>
</protein>
<dbReference type="GO" id="GO:0006879">
    <property type="term" value="P:intracellular iron ion homeostasis"/>
    <property type="evidence" value="ECO:0007669"/>
    <property type="project" value="TreeGrafter"/>
</dbReference>
<dbReference type="GO" id="GO:0008199">
    <property type="term" value="F:ferric iron binding"/>
    <property type="evidence" value="ECO:0007669"/>
    <property type="project" value="InterPro"/>
</dbReference>
<sequence>MSDSAFESLADSLLAALEEGIGAHADAELQGGILTVDGHDGTWVVNKHAPTRQIWLSSPQSGARHYAFDAASSQWKDTRGGPDLLAHLSAELGVSLEWRPS</sequence>
<dbReference type="GO" id="GO:0005737">
    <property type="term" value="C:cytoplasm"/>
    <property type="evidence" value="ECO:0007669"/>
    <property type="project" value="UniProtKB-ARBA"/>
</dbReference>
<evidence type="ECO:0000256" key="1">
    <source>
        <dbReference type="ARBA" id="ARBA00008183"/>
    </source>
</evidence>
<dbReference type="GO" id="GO:0008198">
    <property type="term" value="F:ferrous iron binding"/>
    <property type="evidence" value="ECO:0007669"/>
    <property type="project" value="TreeGrafter"/>
</dbReference>
<dbReference type="PROSITE" id="PS50810">
    <property type="entry name" value="FRATAXIN_2"/>
    <property type="match status" value="1"/>
</dbReference>
<dbReference type="GO" id="GO:0016226">
    <property type="term" value="P:iron-sulfur cluster assembly"/>
    <property type="evidence" value="ECO:0007669"/>
    <property type="project" value="InterPro"/>
</dbReference>
<evidence type="ECO:0008006" key="5">
    <source>
        <dbReference type="Google" id="ProtNLM"/>
    </source>
</evidence>
<comment type="caution">
    <text evidence="3">The sequence shown here is derived from an EMBL/GenBank/DDBJ whole genome shotgun (WGS) entry which is preliminary data.</text>
</comment>
<dbReference type="GO" id="GO:0034986">
    <property type="term" value="F:iron chaperone activity"/>
    <property type="evidence" value="ECO:0007669"/>
    <property type="project" value="TreeGrafter"/>
</dbReference>
<dbReference type="PANTHER" id="PTHR16821">
    <property type="entry name" value="FRATAXIN"/>
    <property type="match status" value="1"/>
</dbReference>
<dbReference type="GO" id="GO:0004322">
    <property type="term" value="F:ferroxidase activity"/>
    <property type="evidence" value="ECO:0007669"/>
    <property type="project" value="TreeGrafter"/>
</dbReference>
<dbReference type="SMART" id="SM01219">
    <property type="entry name" value="Frataxin_Cyay"/>
    <property type="match status" value="1"/>
</dbReference>
<comment type="similarity">
    <text evidence="1">Belongs to the frataxin family.</text>
</comment>
<dbReference type="OrthoDB" id="8480400at2"/>
<dbReference type="Pfam" id="PF01491">
    <property type="entry name" value="Frataxin_Cyay"/>
    <property type="match status" value="1"/>
</dbReference>
<evidence type="ECO:0000313" key="3">
    <source>
        <dbReference type="EMBL" id="GEP56613.1"/>
    </source>
</evidence>
<dbReference type="InterPro" id="IPR002908">
    <property type="entry name" value="Frataxin/CyaY"/>
</dbReference>
<name>A0A512NCD3_9HYPH</name>
<keyword evidence="2" id="KW-0408">Iron</keyword>
<dbReference type="RefSeq" id="WP_147150738.1">
    <property type="nucleotide sequence ID" value="NZ_BKAJ01000068.1"/>
</dbReference>
<dbReference type="InterPro" id="IPR020895">
    <property type="entry name" value="Frataxin_CS"/>
</dbReference>
<dbReference type="PANTHER" id="PTHR16821:SF2">
    <property type="entry name" value="FRATAXIN, MITOCHONDRIAL"/>
    <property type="match status" value="1"/>
</dbReference>
<dbReference type="Proteomes" id="UP000321058">
    <property type="component" value="Unassembled WGS sequence"/>
</dbReference>
<reference evidence="3 4" key="1">
    <citation type="submission" date="2019-07" db="EMBL/GenBank/DDBJ databases">
        <title>Whole genome shotgun sequence of Reyranella soli NBRC 108950.</title>
        <authorList>
            <person name="Hosoyama A."/>
            <person name="Uohara A."/>
            <person name="Ohji S."/>
            <person name="Ichikawa N."/>
        </authorList>
    </citation>
    <scope>NUCLEOTIDE SEQUENCE [LARGE SCALE GENOMIC DNA]</scope>
    <source>
        <strain evidence="3 4">NBRC 108950</strain>
    </source>
</reference>
<organism evidence="3 4">
    <name type="scientific">Reyranella soli</name>
    <dbReference type="NCBI Taxonomy" id="1230389"/>
    <lineage>
        <taxon>Bacteria</taxon>
        <taxon>Pseudomonadati</taxon>
        <taxon>Pseudomonadota</taxon>
        <taxon>Alphaproteobacteria</taxon>
        <taxon>Hyphomicrobiales</taxon>
        <taxon>Reyranellaceae</taxon>
        <taxon>Reyranella</taxon>
    </lineage>
</organism>
<dbReference type="AlphaFoldDB" id="A0A512NCD3"/>
<evidence type="ECO:0000256" key="2">
    <source>
        <dbReference type="ARBA" id="ARBA00023004"/>
    </source>
</evidence>
<gene>
    <name evidence="3" type="ORF">RSO01_37790</name>
</gene>
<proteinExistence type="inferred from homology"/>
<dbReference type="GO" id="GO:0051537">
    <property type="term" value="F:2 iron, 2 sulfur cluster binding"/>
    <property type="evidence" value="ECO:0007669"/>
    <property type="project" value="TreeGrafter"/>
</dbReference>
<keyword evidence="4" id="KW-1185">Reference proteome</keyword>
<dbReference type="Gene3D" id="3.30.920.10">
    <property type="entry name" value="Frataxin/CyaY"/>
    <property type="match status" value="1"/>
</dbReference>
<dbReference type="SUPFAM" id="SSF55387">
    <property type="entry name" value="Frataxin/Nqo15-like"/>
    <property type="match status" value="1"/>
</dbReference>
<dbReference type="InterPro" id="IPR036524">
    <property type="entry name" value="Frataxin/CyaY_sf"/>
</dbReference>
<accession>A0A512NCD3</accession>